<gene>
    <name evidence="1" type="ORF">llap_985</name>
</gene>
<evidence type="ECO:0000313" key="2">
    <source>
        <dbReference type="Proteomes" id="UP000233556"/>
    </source>
</evidence>
<keyword evidence="2" id="KW-1185">Reference proteome</keyword>
<proteinExistence type="predicted"/>
<dbReference type="Proteomes" id="UP000233556">
    <property type="component" value="Unassembled WGS sequence"/>
</dbReference>
<dbReference type="AlphaFoldDB" id="A0A2I0URI9"/>
<accession>A0A2I0URI9</accession>
<evidence type="ECO:0000313" key="1">
    <source>
        <dbReference type="EMBL" id="PKU48661.1"/>
    </source>
</evidence>
<dbReference type="EMBL" id="KZ505648">
    <property type="protein sequence ID" value="PKU48661.1"/>
    <property type="molecule type" value="Genomic_DNA"/>
</dbReference>
<reference evidence="2" key="2">
    <citation type="submission" date="2017-12" db="EMBL/GenBank/DDBJ databases">
        <title>Genome sequence of the Bar-tailed Godwit (Limosa lapponica baueri).</title>
        <authorList>
            <person name="Lima N.C.B."/>
            <person name="Parody-Merino A.M."/>
            <person name="Battley P.F."/>
            <person name="Fidler A.E."/>
            <person name="Prosdocimi F."/>
        </authorList>
    </citation>
    <scope>NUCLEOTIDE SEQUENCE [LARGE SCALE GENOMIC DNA]</scope>
</reference>
<name>A0A2I0URI9_LIMLA</name>
<sequence>MDEKSFLVKGVDSNFTCTLEKMYTNSVEQAPWFLNNMLCSRVLLGISTKQVTKMAKLMEEVIVGLFLLAAFPDMDALMGD</sequence>
<reference evidence="2" key="1">
    <citation type="submission" date="2017-11" db="EMBL/GenBank/DDBJ databases">
        <authorList>
            <person name="Lima N.C."/>
            <person name="Parody-Merino A.M."/>
            <person name="Battley P.F."/>
            <person name="Fidler A.E."/>
            <person name="Prosdocimi F."/>
        </authorList>
    </citation>
    <scope>NUCLEOTIDE SEQUENCE [LARGE SCALE GENOMIC DNA]</scope>
</reference>
<organism evidence="1 2">
    <name type="scientific">Limosa lapponica baueri</name>
    <dbReference type="NCBI Taxonomy" id="1758121"/>
    <lineage>
        <taxon>Eukaryota</taxon>
        <taxon>Metazoa</taxon>
        <taxon>Chordata</taxon>
        <taxon>Craniata</taxon>
        <taxon>Vertebrata</taxon>
        <taxon>Euteleostomi</taxon>
        <taxon>Archelosauria</taxon>
        <taxon>Archosauria</taxon>
        <taxon>Dinosauria</taxon>
        <taxon>Saurischia</taxon>
        <taxon>Theropoda</taxon>
        <taxon>Coelurosauria</taxon>
        <taxon>Aves</taxon>
        <taxon>Neognathae</taxon>
        <taxon>Neoaves</taxon>
        <taxon>Charadriiformes</taxon>
        <taxon>Scolopacidae</taxon>
        <taxon>Limosa</taxon>
    </lineage>
</organism>
<protein>
    <submittedName>
        <fullName evidence="1">Uncharacterized protein</fullName>
    </submittedName>
</protein>